<evidence type="ECO:0000259" key="8">
    <source>
        <dbReference type="Pfam" id="PF00892"/>
    </source>
</evidence>
<gene>
    <name evidence="9" type="ORF">JAV76_12445</name>
</gene>
<dbReference type="InterPro" id="IPR050638">
    <property type="entry name" value="AA-Vitamin_Transporters"/>
</dbReference>
<proteinExistence type="inferred from homology"/>
<feature type="transmembrane region" description="Helical" evidence="7">
    <location>
        <begin position="35"/>
        <end position="53"/>
    </location>
</feature>
<feature type="transmembrane region" description="Helical" evidence="7">
    <location>
        <begin position="65"/>
        <end position="84"/>
    </location>
</feature>
<accession>A0A934ID75</accession>
<dbReference type="InterPro" id="IPR000620">
    <property type="entry name" value="EamA_dom"/>
</dbReference>
<sequence length="312" mass="32357">MEARWRWVLLTAVAPVTWGSTYYVTREFLPADHPLWGSVLRALPAGLLLLAVTRLLPTGRWWWRSLVLGTLNLGAFFVLVYLAAQLLPSSLASTLMALSAAVMMLLAWPLLGERPTLLPLAGVVTGLVGVALMLLTGREQVDLVGVAASVVAMVSSSVGFILTKRWGSGVPVLALTSWQLVAAGVVLVPVALLVEGPFPTFTAPAWGAHAYLAVVGTAVAYAAWFTGLKHLPAGTVGLVGLLNPVVGVLLGTLVAREVLSVQQVVGIVLVLGGVLLGRVTPPRPRRSGADLEGAGAPVAVPSTAVPPSTSGG</sequence>
<protein>
    <submittedName>
        <fullName evidence="9">EamA family transporter</fullName>
    </submittedName>
</protein>
<dbReference type="RefSeq" id="WP_198734394.1">
    <property type="nucleotide sequence ID" value="NZ_JAEINH010000011.1"/>
</dbReference>
<feature type="transmembrane region" description="Helical" evidence="7">
    <location>
        <begin position="236"/>
        <end position="255"/>
    </location>
</feature>
<feature type="domain" description="EamA" evidence="8">
    <location>
        <begin position="145"/>
        <end position="276"/>
    </location>
</feature>
<evidence type="ECO:0000256" key="3">
    <source>
        <dbReference type="ARBA" id="ARBA00022692"/>
    </source>
</evidence>
<evidence type="ECO:0000313" key="9">
    <source>
        <dbReference type="EMBL" id="MBI9115823.1"/>
    </source>
</evidence>
<comment type="subcellular location">
    <subcellularLocation>
        <location evidence="1">Membrane</location>
        <topology evidence="1">Multi-pass membrane protein</topology>
    </subcellularLocation>
</comment>
<comment type="caution">
    <text evidence="9">The sequence shown here is derived from an EMBL/GenBank/DDBJ whole genome shotgun (WGS) entry which is preliminary data.</text>
</comment>
<dbReference type="InterPro" id="IPR037185">
    <property type="entry name" value="EmrE-like"/>
</dbReference>
<feature type="transmembrane region" description="Helical" evidence="7">
    <location>
        <begin position="206"/>
        <end position="224"/>
    </location>
</feature>
<dbReference type="PANTHER" id="PTHR32322:SF2">
    <property type="entry name" value="EAMA DOMAIN-CONTAINING PROTEIN"/>
    <property type="match status" value="1"/>
</dbReference>
<dbReference type="AlphaFoldDB" id="A0A934ID75"/>
<dbReference type="Proteomes" id="UP000602087">
    <property type="component" value="Unassembled WGS sequence"/>
</dbReference>
<reference evidence="9" key="1">
    <citation type="submission" date="2020-12" db="EMBL/GenBank/DDBJ databases">
        <title>Sanguibacter suaedae sp. nov., isolated from Suaeda aralocaspica.</title>
        <authorList>
            <person name="Ma Q."/>
        </authorList>
    </citation>
    <scope>NUCLEOTIDE SEQUENCE</scope>
    <source>
        <strain evidence="9">YZGR15</strain>
    </source>
</reference>
<keyword evidence="10" id="KW-1185">Reference proteome</keyword>
<evidence type="ECO:0000256" key="5">
    <source>
        <dbReference type="ARBA" id="ARBA00023136"/>
    </source>
</evidence>
<keyword evidence="5 7" id="KW-0472">Membrane</keyword>
<dbReference type="PANTHER" id="PTHR32322">
    <property type="entry name" value="INNER MEMBRANE TRANSPORTER"/>
    <property type="match status" value="1"/>
</dbReference>
<feature type="compositionally biased region" description="Low complexity" evidence="6">
    <location>
        <begin position="293"/>
        <end position="312"/>
    </location>
</feature>
<dbReference type="GO" id="GO:0016020">
    <property type="term" value="C:membrane"/>
    <property type="evidence" value="ECO:0007669"/>
    <property type="project" value="UniProtKB-SubCell"/>
</dbReference>
<evidence type="ECO:0000313" key="10">
    <source>
        <dbReference type="Proteomes" id="UP000602087"/>
    </source>
</evidence>
<comment type="similarity">
    <text evidence="2">Belongs to the EamA transporter family.</text>
</comment>
<feature type="transmembrane region" description="Helical" evidence="7">
    <location>
        <begin position="117"/>
        <end position="137"/>
    </location>
</feature>
<evidence type="ECO:0000256" key="7">
    <source>
        <dbReference type="SAM" id="Phobius"/>
    </source>
</evidence>
<evidence type="ECO:0000256" key="4">
    <source>
        <dbReference type="ARBA" id="ARBA00022989"/>
    </source>
</evidence>
<feature type="transmembrane region" description="Helical" evidence="7">
    <location>
        <begin position="90"/>
        <end position="110"/>
    </location>
</feature>
<keyword evidence="4 7" id="KW-1133">Transmembrane helix</keyword>
<evidence type="ECO:0000256" key="1">
    <source>
        <dbReference type="ARBA" id="ARBA00004141"/>
    </source>
</evidence>
<keyword evidence="3 7" id="KW-0812">Transmembrane</keyword>
<dbReference type="Gene3D" id="1.10.3730.20">
    <property type="match status" value="1"/>
</dbReference>
<dbReference type="EMBL" id="JAEINH010000011">
    <property type="protein sequence ID" value="MBI9115823.1"/>
    <property type="molecule type" value="Genomic_DNA"/>
</dbReference>
<feature type="transmembrane region" description="Helical" evidence="7">
    <location>
        <begin position="143"/>
        <end position="163"/>
    </location>
</feature>
<feature type="transmembrane region" description="Helical" evidence="7">
    <location>
        <begin position="261"/>
        <end position="279"/>
    </location>
</feature>
<dbReference type="SUPFAM" id="SSF103481">
    <property type="entry name" value="Multidrug resistance efflux transporter EmrE"/>
    <property type="match status" value="2"/>
</dbReference>
<organism evidence="9 10">
    <name type="scientific">Sanguibacter suaedae</name>
    <dbReference type="NCBI Taxonomy" id="2795737"/>
    <lineage>
        <taxon>Bacteria</taxon>
        <taxon>Bacillati</taxon>
        <taxon>Actinomycetota</taxon>
        <taxon>Actinomycetes</taxon>
        <taxon>Micrococcales</taxon>
        <taxon>Sanguibacteraceae</taxon>
        <taxon>Sanguibacter</taxon>
    </lineage>
</organism>
<feature type="region of interest" description="Disordered" evidence="6">
    <location>
        <begin position="284"/>
        <end position="312"/>
    </location>
</feature>
<name>A0A934ID75_9MICO</name>
<evidence type="ECO:0000256" key="2">
    <source>
        <dbReference type="ARBA" id="ARBA00007362"/>
    </source>
</evidence>
<evidence type="ECO:0000256" key="6">
    <source>
        <dbReference type="SAM" id="MobiDB-lite"/>
    </source>
</evidence>
<feature type="domain" description="EamA" evidence="8">
    <location>
        <begin position="6"/>
        <end position="134"/>
    </location>
</feature>
<feature type="transmembrane region" description="Helical" evidence="7">
    <location>
        <begin position="170"/>
        <end position="194"/>
    </location>
</feature>
<dbReference type="Pfam" id="PF00892">
    <property type="entry name" value="EamA"/>
    <property type="match status" value="2"/>
</dbReference>